<evidence type="ECO:0000256" key="1">
    <source>
        <dbReference type="SAM" id="MobiDB-lite"/>
    </source>
</evidence>
<evidence type="ECO:0000313" key="2">
    <source>
        <dbReference type="EMBL" id="EEG30657.1"/>
    </source>
</evidence>
<feature type="region of interest" description="Disordered" evidence="1">
    <location>
        <begin position="44"/>
        <end position="88"/>
    </location>
</feature>
<dbReference type="AlphaFoldDB" id="C0ED05"/>
<dbReference type="eggNOG" id="COG5484">
    <property type="taxonomic scope" value="Bacteria"/>
</dbReference>
<proteinExistence type="predicted"/>
<gene>
    <name evidence="2" type="ORF">CLOSTMETH_01726</name>
</gene>
<keyword evidence="3" id="KW-1185">Reference proteome</keyword>
<comment type="caution">
    <text evidence="2">The sequence shown here is derived from an EMBL/GenBank/DDBJ whole genome shotgun (WGS) entry which is preliminary data.</text>
</comment>
<sequence>MDNDEKRKLARKDWKNGMKYKEIAEKYQVSLSCVKSWASRYWKKDKVASSKKKVATKRGKKSQPSGEESQPRRPPGAPLGNRNAVGNCGGAPIGNKNNYKHGLYETVYWDTLTDDEIEMLQGMGFDEEGLLKQQIALLTVRERRLLKSIETYRGQKSGSELDSVVKRKLKIQGNVLEDDFQKQVETTTKTLPTFDVIYKLETELTRVQAKKTKCIEALNKIRMLYDPYVNSLGTPAAAADPLQEDAEAVVVYIPENGRKKE</sequence>
<reference evidence="2 3" key="2">
    <citation type="submission" date="2009-02" db="EMBL/GenBank/DDBJ databases">
        <title>Draft genome sequence of Clostridium methylpentosum (DSM 5476).</title>
        <authorList>
            <person name="Sudarsanam P."/>
            <person name="Ley R."/>
            <person name="Guruge J."/>
            <person name="Turnbaugh P.J."/>
            <person name="Mahowald M."/>
            <person name="Liep D."/>
            <person name="Gordon J."/>
        </authorList>
    </citation>
    <scope>NUCLEOTIDE SEQUENCE [LARGE SCALE GENOMIC DNA]</scope>
    <source>
        <strain evidence="2 3">DSM 5476</strain>
    </source>
</reference>
<protein>
    <recommendedName>
        <fullName evidence="4">ATPase subunit of terminase (GpP-like)</fullName>
    </recommendedName>
</protein>
<evidence type="ECO:0008006" key="4">
    <source>
        <dbReference type="Google" id="ProtNLM"/>
    </source>
</evidence>
<dbReference type="EMBL" id="ACEC01000058">
    <property type="protein sequence ID" value="EEG30657.1"/>
    <property type="molecule type" value="Genomic_DNA"/>
</dbReference>
<accession>C0ED05</accession>
<reference evidence="2 3" key="1">
    <citation type="submission" date="2009-01" db="EMBL/GenBank/DDBJ databases">
        <authorList>
            <person name="Fulton L."/>
            <person name="Clifton S."/>
            <person name="Fulton B."/>
            <person name="Xu J."/>
            <person name="Minx P."/>
            <person name="Pepin K.H."/>
            <person name="Johnson M."/>
            <person name="Bhonagiri V."/>
            <person name="Nash W.E."/>
            <person name="Mardis E.R."/>
            <person name="Wilson R.K."/>
        </authorList>
    </citation>
    <scope>NUCLEOTIDE SEQUENCE [LARGE SCALE GENOMIC DNA]</scope>
    <source>
        <strain evidence="2 3">DSM 5476</strain>
    </source>
</reference>
<name>C0ED05_9FIRM</name>
<evidence type="ECO:0000313" key="3">
    <source>
        <dbReference type="Proteomes" id="UP000003340"/>
    </source>
</evidence>
<dbReference type="STRING" id="537013.CLOSTMETH_01726"/>
<dbReference type="HOGENOM" id="CLU_084751_0_0_9"/>
<feature type="compositionally biased region" description="Basic residues" evidence="1">
    <location>
        <begin position="49"/>
        <end position="61"/>
    </location>
</feature>
<organism evidence="2 3">
    <name type="scientific">[Clostridium] methylpentosum DSM 5476</name>
    <dbReference type="NCBI Taxonomy" id="537013"/>
    <lineage>
        <taxon>Bacteria</taxon>
        <taxon>Bacillati</taxon>
        <taxon>Bacillota</taxon>
        <taxon>Clostridia</taxon>
        <taxon>Eubacteriales</taxon>
        <taxon>Oscillospiraceae</taxon>
        <taxon>Oscillospiraceae incertae sedis</taxon>
    </lineage>
</organism>
<dbReference type="Proteomes" id="UP000003340">
    <property type="component" value="Unassembled WGS sequence"/>
</dbReference>